<keyword evidence="1 4" id="KW-0378">Hydrolase</keyword>
<keyword evidence="2" id="KW-0464">Manganese</keyword>
<dbReference type="GO" id="GO:0046872">
    <property type="term" value="F:metal ion binding"/>
    <property type="evidence" value="ECO:0007669"/>
    <property type="project" value="UniProtKB-KW"/>
</dbReference>
<dbReference type="PANTHER" id="PTHR11014">
    <property type="entry name" value="PEPTIDASE M20 FAMILY MEMBER"/>
    <property type="match status" value="1"/>
</dbReference>
<evidence type="ECO:0000256" key="2">
    <source>
        <dbReference type="PIRSR" id="PIRSR005962-1"/>
    </source>
</evidence>
<dbReference type="FunFam" id="3.30.70.360:FF:000001">
    <property type="entry name" value="N-acetyldiaminopimelate deacetylase"/>
    <property type="match status" value="1"/>
</dbReference>
<dbReference type="GO" id="GO:0019877">
    <property type="term" value="P:diaminopimelate biosynthetic process"/>
    <property type="evidence" value="ECO:0007669"/>
    <property type="project" value="UniProtKB-ARBA"/>
</dbReference>
<dbReference type="EC" id="3.-.-.-" evidence="4"/>
<organism evidence="4 5">
    <name type="scientific">Shimia thalassica</name>
    <dbReference type="NCBI Taxonomy" id="1715693"/>
    <lineage>
        <taxon>Bacteria</taxon>
        <taxon>Pseudomonadati</taxon>
        <taxon>Pseudomonadota</taxon>
        <taxon>Alphaproteobacteria</taxon>
        <taxon>Rhodobacterales</taxon>
        <taxon>Roseobacteraceae</taxon>
    </lineage>
</organism>
<dbReference type="GeneID" id="83880241"/>
<dbReference type="EMBL" id="CYTW01000001">
    <property type="protein sequence ID" value="CUJ90033.1"/>
    <property type="molecule type" value="Genomic_DNA"/>
</dbReference>
<dbReference type="Pfam" id="PF01546">
    <property type="entry name" value="Peptidase_M20"/>
    <property type="match status" value="1"/>
</dbReference>
<dbReference type="SUPFAM" id="SSF55031">
    <property type="entry name" value="Bacterial exopeptidase dimerisation domain"/>
    <property type="match status" value="1"/>
</dbReference>
<accession>A0A0P1I513</accession>
<dbReference type="InterPro" id="IPR017439">
    <property type="entry name" value="Amidohydrolase"/>
</dbReference>
<dbReference type="InterPro" id="IPR036264">
    <property type="entry name" value="Bact_exopeptidase_dim_dom"/>
</dbReference>
<dbReference type="STRING" id="1715693.PH7735_01178"/>
<dbReference type="NCBIfam" id="TIGR01891">
    <property type="entry name" value="amidohydrolases"/>
    <property type="match status" value="1"/>
</dbReference>
<feature type="binding site" evidence="2">
    <location>
        <position position="139"/>
    </location>
    <ligand>
        <name>Mn(2+)</name>
        <dbReference type="ChEBI" id="CHEBI:29035"/>
        <label>2</label>
    </ligand>
</feature>
<feature type="binding site" evidence="2">
    <location>
        <position position="358"/>
    </location>
    <ligand>
        <name>Mn(2+)</name>
        <dbReference type="ChEBI" id="CHEBI:29035"/>
        <label>2</label>
    </ligand>
</feature>
<protein>
    <submittedName>
        <fullName evidence="4">Putative hydrolase YxeP</fullName>
        <ecNumber evidence="4">3.-.-.-</ecNumber>
    </submittedName>
</protein>
<name>A0A0P1I513_9RHOB</name>
<reference evidence="5" key="1">
    <citation type="submission" date="2015-09" db="EMBL/GenBank/DDBJ databases">
        <authorList>
            <person name="Rodrigo-Torres Lidia"/>
            <person name="Arahal R.David."/>
        </authorList>
    </citation>
    <scope>NUCLEOTIDE SEQUENCE [LARGE SCALE GENOMIC DNA]</scope>
    <source>
        <strain evidence="5">CECT 7735</strain>
    </source>
</reference>
<dbReference type="RefSeq" id="WP_058310333.1">
    <property type="nucleotide sequence ID" value="NZ_CYTW01000001.1"/>
</dbReference>
<dbReference type="Proteomes" id="UP000051870">
    <property type="component" value="Unassembled WGS sequence"/>
</dbReference>
<dbReference type="Pfam" id="PF07687">
    <property type="entry name" value="M20_dimer"/>
    <property type="match status" value="1"/>
</dbReference>
<dbReference type="Gene3D" id="3.40.630.10">
    <property type="entry name" value="Zn peptidases"/>
    <property type="match status" value="1"/>
</dbReference>
<dbReference type="SUPFAM" id="SSF53187">
    <property type="entry name" value="Zn-dependent exopeptidases"/>
    <property type="match status" value="1"/>
</dbReference>
<feature type="domain" description="Peptidase M20 dimerisation" evidence="3">
    <location>
        <begin position="188"/>
        <end position="281"/>
    </location>
</feature>
<feature type="binding site" evidence="2">
    <location>
        <position position="106"/>
    </location>
    <ligand>
        <name>Mn(2+)</name>
        <dbReference type="ChEBI" id="CHEBI:29035"/>
        <label>2</label>
    </ligand>
</feature>
<proteinExistence type="predicted"/>
<dbReference type="CDD" id="cd05666">
    <property type="entry name" value="M20_Acy1-like"/>
    <property type="match status" value="1"/>
</dbReference>
<feature type="binding site" evidence="2">
    <location>
        <position position="165"/>
    </location>
    <ligand>
        <name>Mn(2+)</name>
        <dbReference type="ChEBI" id="CHEBI:29035"/>
        <label>2</label>
    </ligand>
</feature>
<feature type="binding site" evidence="2">
    <location>
        <position position="104"/>
    </location>
    <ligand>
        <name>Mn(2+)</name>
        <dbReference type="ChEBI" id="CHEBI:29035"/>
        <label>2</label>
    </ligand>
</feature>
<dbReference type="InterPro" id="IPR011650">
    <property type="entry name" value="Peptidase_M20_dimer"/>
</dbReference>
<dbReference type="Gene3D" id="3.30.70.360">
    <property type="match status" value="1"/>
</dbReference>
<evidence type="ECO:0000259" key="3">
    <source>
        <dbReference type="Pfam" id="PF07687"/>
    </source>
</evidence>
<evidence type="ECO:0000256" key="1">
    <source>
        <dbReference type="ARBA" id="ARBA00022801"/>
    </source>
</evidence>
<dbReference type="PIRSF" id="PIRSF005962">
    <property type="entry name" value="Pept_M20D_amidohydro"/>
    <property type="match status" value="1"/>
</dbReference>
<dbReference type="InterPro" id="IPR002933">
    <property type="entry name" value="Peptidase_M20"/>
</dbReference>
<gene>
    <name evidence="4" type="primary">yxeP_3</name>
    <name evidence="4" type="ORF">PH7735_01178</name>
</gene>
<keyword evidence="2" id="KW-0479">Metal-binding</keyword>
<comment type="cofactor">
    <cofactor evidence="2">
        <name>Mn(2+)</name>
        <dbReference type="ChEBI" id="CHEBI:29035"/>
    </cofactor>
    <text evidence="2">The Mn(2+) ion enhances activity.</text>
</comment>
<sequence>MPVKNRFAELQAEITEWRRDIHAHPEILFETHRTSALVAEKLEAFGCDEIVTGIGRTGVVGVIKGKTDTSGKVIGLRADMDALPILEATGLDYASQTDGAMHACGHDGHTAMLLGAAKYLSETRNFDGTVVVIFQPAEEGGGGGKEMCDDGMMDRWNIQEVYGMHNWPGKPVGAFAIRPGAFFAATDTFDIAFEGKGGHAAKPQETVDTTVMTAQAVLALQTIASRNADPVDQIVVSVTSFETSSNAFNVIPQSVHLRGTVRTMSPEMRDLAEKRIQEICDGIAVTFGGTVNVDYHRGYPVMVNSEAQTEFAADVARSISGQCDDAPLVMGGEDFAFMLEERPGAYILVGNGDTAMVHHPEYNFNDEAIPAGCSWWAEIVEQRMPAA</sequence>
<dbReference type="GO" id="GO:0050118">
    <property type="term" value="F:N-acetyldiaminopimelate deacetylase activity"/>
    <property type="evidence" value="ECO:0007669"/>
    <property type="project" value="UniProtKB-ARBA"/>
</dbReference>
<dbReference type="AlphaFoldDB" id="A0A0P1I513"/>
<evidence type="ECO:0000313" key="4">
    <source>
        <dbReference type="EMBL" id="CUJ90033.1"/>
    </source>
</evidence>
<dbReference type="PANTHER" id="PTHR11014:SF63">
    <property type="entry name" value="METALLOPEPTIDASE, PUTATIVE (AFU_ORTHOLOGUE AFUA_6G09600)-RELATED"/>
    <property type="match status" value="1"/>
</dbReference>
<keyword evidence="5" id="KW-1185">Reference proteome</keyword>
<evidence type="ECO:0000313" key="5">
    <source>
        <dbReference type="Proteomes" id="UP000051870"/>
    </source>
</evidence>